<dbReference type="InterPro" id="IPR007133">
    <property type="entry name" value="RNA_pol_II-assoc_Paf1"/>
</dbReference>
<organism evidence="1 2">
    <name type="scientific">Haematococcus lacustris</name>
    <name type="common">Green alga</name>
    <name type="synonym">Haematococcus pluvialis</name>
    <dbReference type="NCBI Taxonomy" id="44745"/>
    <lineage>
        <taxon>Eukaryota</taxon>
        <taxon>Viridiplantae</taxon>
        <taxon>Chlorophyta</taxon>
        <taxon>core chlorophytes</taxon>
        <taxon>Chlorophyceae</taxon>
        <taxon>CS clade</taxon>
        <taxon>Chlamydomonadales</taxon>
        <taxon>Haematococcaceae</taxon>
        <taxon>Haematococcus</taxon>
    </lineage>
</organism>
<protein>
    <submittedName>
        <fullName evidence="1">Uncharacterized protein</fullName>
    </submittedName>
</protein>
<comment type="caution">
    <text evidence="1">The sequence shown here is derived from an EMBL/GenBank/DDBJ whole genome shotgun (WGS) entry which is preliminary data.</text>
</comment>
<feature type="non-terminal residue" evidence="1">
    <location>
        <position position="70"/>
    </location>
</feature>
<name>A0A699ZCX0_HAELA</name>
<dbReference type="AlphaFoldDB" id="A0A699ZCX0"/>
<dbReference type="GO" id="GO:0016593">
    <property type="term" value="C:Cdc73/Paf1 complex"/>
    <property type="evidence" value="ECO:0007669"/>
    <property type="project" value="InterPro"/>
</dbReference>
<evidence type="ECO:0000313" key="1">
    <source>
        <dbReference type="EMBL" id="GFH17066.1"/>
    </source>
</evidence>
<keyword evidence="2" id="KW-1185">Reference proteome</keyword>
<gene>
    <name evidence="1" type="ORF">HaLaN_13610</name>
</gene>
<proteinExistence type="predicted"/>
<sequence>LPGDPKLLISPQEPDKLAAFAITSLEKAPPREPLLPPDLGIHLSLLDVEQYAVPAEGPAALHPADLALIG</sequence>
<dbReference type="Pfam" id="PF03985">
    <property type="entry name" value="Paf1"/>
    <property type="match status" value="1"/>
</dbReference>
<dbReference type="EMBL" id="BLLF01001091">
    <property type="protein sequence ID" value="GFH17066.1"/>
    <property type="molecule type" value="Genomic_DNA"/>
</dbReference>
<dbReference type="Proteomes" id="UP000485058">
    <property type="component" value="Unassembled WGS sequence"/>
</dbReference>
<accession>A0A699ZCX0</accession>
<evidence type="ECO:0000313" key="2">
    <source>
        <dbReference type="Proteomes" id="UP000485058"/>
    </source>
</evidence>
<reference evidence="1 2" key="1">
    <citation type="submission" date="2020-02" db="EMBL/GenBank/DDBJ databases">
        <title>Draft genome sequence of Haematococcus lacustris strain NIES-144.</title>
        <authorList>
            <person name="Morimoto D."/>
            <person name="Nakagawa S."/>
            <person name="Yoshida T."/>
            <person name="Sawayama S."/>
        </authorList>
    </citation>
    <scope>NUCLEOTIDE SEQUENCE [LARGE SCALE GENOMIC DNA]</scope>
    <source>
        <strain evidence="1 2">NIES-144</strain>
    </source>
</reference>
<dbReference type="GO" id="GO:0006368">
    <property type="term" value="P:transcription elongation by RNA polymerase II"/>
    <property type="evidence" value="ECO:0007669"/>
    <property type="project" value="InterPro"/>
</dbReference>
<feature type="non-terminal residue" evidence="1">
    <location>
        <position position="1"/>
    </location>
</feature>